<organism evidence="1 2">
    <name type="scientific">Ephemerocybe angulata</name>
    <dbReference type="NCBI Taxonomy" id="980116"/>
    <lineage>
        <taxon>Eukaryota</taxon>
        <taxon>Fungi</taxon>
        <taxon>Dikarya</taxon>
        <taxon>Basidiomycota</taxon>
        <taxon>Agaricomycotina</taxon>
        <taxon>Agaricomycetes</taxon>
        <taxon>Agaricomycetidae</taxon>
        <taxon>Agaricales</taxon>
        <taxon>Agaricineae</taxon>
        <taxon>Psathyrellaceae</taxon>
        <taxon>Ephemerocybe</taxon>
    </lineage>
</organism>
<gene>
    <name evidence="1" type="ORF">DFP72DRAFT_783541</name>
</gene>
<keyword evidence="2" id="KW-1185">Reference proteome</keyword>
<evidence type="ECO:0000313" key="1">
    <source>
        <dbReference type="EMBL" id="KAF6756534.1"/>
    </source>
</evidence>
<protein>
    <submittedName>
        <fullName evidence="1">Uncharacterized protein</fullName>
    </submittedName>
</protein>
<dbReference type="Proteomes" id="UP000521943">
    <property type="component" value="Unassembled WGS sequence"/>
</dbReference>
<name>A0A8H6I0N3_9AGAR</name>
<proteinExistence type="predicted"/>
<dbReference type="EMBL" id="JACGCI010000025">
    <property type="protein sequence ID" value="KAF6756534.1"/>
    <property type="molecule type" value="Genomic_DNA"/>
</dbReference>
<comment type="caution">
    <text evidence="1">The sequence shown here is derived from an EMBL/GenBank/DDBJ whole genome shotgun (WGS) entry which is preliminary data.</text>
</comment>
<accession>A0A8H6I0N3</accession>
<feature type="non-terminal residue" evidence="1">
    <location>
        <position position="1"/>
    </location>
</feature>
<reference evidence="1 2" key="1">
    <citation type="submission" date="2020-07" db="EMBL/GenBank/DDBJ databases">
        <title>Comparative genomics of pyrophilous fungi reveals a link between fire events and developmental genes.</title>
        <authorList>
            <consortium name="DOE Joint Genome Institute"/>
            <person name="Steindorff A.S."/>
            <person name="Carver A."/>
            <person name="Calhoun S."/>
            <person name="Stillman K."/>
            <person name="Liu H."/>
            <person name="Lipzen A."/>
            <person name="Pangilinan J."/>
            <person name="Labutti K."/>
            <person name="Bruns T.D."/>
            <person name="Grigoriev I.V."/>
        </authorList>
    </citation>
    <scope>NUCLEOTIDE SEQUENCE [LARGE SCALE GENOMIC DNA]</scope>
    <source>
        <strain evidence="1 2">CBS 144469</strain>
    </source>
</reference>
<sequence>KCAFNTQASEQLNSWIAGYEQILKRMTIANFYWFLHLVLYLHTKFVLQKQ</sequence>
<feature type="non-terminal residue" evidence="1">
    <location>
        <position position="50"/>
    </location>
</feature>
<dbReference type="AlphaFoldDB" id="A0A8H6I0N3"/>
<evidence type="ECO:0000313" key="2">
    <source>
        <dbReference type="Proteomes" id="UP000521943"/>
    </source>
</evidence>
<dbReference type="OrthoDB" id="2527272at2759"/>